<evidence type="ECO:0000313" key="2">
    <source>
        <dbReference type="EMBL" id="TRW45141.1"/>
    </source>
</evidence>
<dbReference type="EMBL" id="VJXR01000028">
    <property type="protein sequence ID" value="TRW45141.1"/>
    <property type="molecule type" value="Genomic_DNA"/>
</dbReference>
<comment type="caution">
    <text evidence="2">The sequence shown here is derived from an EMBL/GenBank/DDBJ whole genome shotgun (WGS) entry which is preliminary data.</text>
</comment>
<evidence type="ECO:0000256" key="1">
    <source>
        <dbReference type="SAM" id="MobiDB-lite"/>
    </source>
</evidence>
<feature type="compositionally biased region" description="Gly residues" evidence="1">
    <location>
        <begin position="280"/>
        <end position="298"/>
    </location>
</feature>
<feature type="region of interest" description="Disordered" evidence="1">
    <location>
        <begin position="268"/>
        <end position="310"/>
    </location>
</feature>
<protein>
    <recommendedName>
        <fullName evidence="4">DUF4439 domain-containing protein</fullName>
    </recommendedName>
</protein>
<feature type="compositionally biased region" description="Low complexity" evidence="1">
    <location>
        <begin position="299"/>
        <end position="310"/>
    </location>
</feature>
<evidence type="ECO:0000313" key="3">
    <source>
        <dbReference type="Proteomes" id="UP000318693"/>
    </source>
</evidence>
<organism evidence="2 3">
    <name type="scientific">Georgenia yuyongxinii</name>
    <dbReference type="NCBI Taxonomy" id="2589797"/>
    <lineage>
        <taxon>Bacteria</taxon>
        <taxon>Bacillati</taxon>
        <taxon>Actinomycetota</taxon>
        <taxon>Actinomycetes</taxon>
        <taxon>Micrococcales</taxon>
        <taxon>Bogoriellaceae</taxon>
        <taxon>Georgenia</taxon>
    </lineage>
</organism>
<accession>A0A552WQQ4</accession>
<dbReference type="RefSeq" id="WP_143418514.1">
    <property type="nucleotide sequence ID" value="NZ_VJXR01000028.1"/>
</dbReference>
<dbReference type="InterPro" id="IPR006311">
    <property type="entry name" value="TAT_signal"/>
</dbReference>
<name>A0A552WQQ4_9MICO</name>
<dbReference type="PROSITE" id="PS51318">
    <property type="entry name" value="TAT"/>
    <property type="match status" value="1"/>
</dbReference>
<reference evidence="2 3" key="1">
    <citation type="submission" date="2019-07" db="EMBL/GenBank/DDBJ databases">
        <title>Georgenia wutianyii sp. nov. and Georgenia *** sp. nov. isolated from plateau pika (Ochotona curzoniae) in the Qinghai-Tibet plateau of China.</title>
        <authorList>
            <person name="Tian Z."/>
        </authorList>
    </citation>
    <scope>NUCLEOTIDE SEQUENCE [LARGE SCALE GENOMIC DNA]</scope>
    <source>
        <strain evidence="2 3">Z446</strain>
    </source>
</reference>
<gene>
    <name evidence="2" type="ORF">FJ693_10605</name>
</gene>
<sequence length="372" mass="36352">MRTPALTSPADPVPVAVRGGARRRRRVLAAAAAAALLAGCGAVRVDTPPALPASPDAAEVARQDEAVMAATIEQTVLQVTADDAGAGVLQQVRAHAEAHTDALGGVWVAWPEGAPEDVATPEVSTAAPTTEPTAADVLALLVAGAGSAREAALTADDDTVAAAMLAISLSRSADAADLAAATGAEAPASSAAPLTPEALLARGADGPTVLILDSARFALETVAARSDGAARERATARAAYLQELVDAALAAGAPDPREGAYDLSVGEVGRDAAGPAPGDGASGDGATGDGASGAGDGASGASDGGSAAAADPSLTAEQAVAVAAEERLLRHWTFSLGLVGPHEREALVAAAEDASQQVRAWGGRLPALPGIG</sequence>
<evidence type="ECO:0008006" key="4">
    <source>
        <dbReference type="Google" id="ProtNLM"/>
    </source>
</evidence>
<dbReference type="AlphaFoldDB" id="A0A552WQQ4"/>
<keyword evidence="3" id="KW-1185">Reference proteome</keyword>
<dbReference type="Proteomes" id="UP000318693">
    <property type="component" value="Unassembled WGS sequence"/>
</dbReference>
<proteinExistence type="predicted"/>